<keyword evidence="3" id="KW-1185">Reference proteome</keyword>
<protein>
    <recommendedName>
        <fullName evidence="1">HAT C-terminal dimerisation domain-containing protein</fullName>
    </recommendedName>
</protein>
<dbReference type="Proteomes" id="UP001460270">
    <property type="component" value="Unassembled WGS sequence"/>
</dbReference>
<dbReference type="GO" id="GO:0046983">
    <property type="term" value="F:protein dimerization activity"/>
    <property type="evidence" value="ECO:0007669"/>
    <property type="project" value="InterPro"/>
</dbReference>
<proteinExistence type="predicted"/>
<organism evidence="2 3">
    <name type="scientific">Mugilogobius chulae</name>
    <name type="common">yellowstripe goby</name>
    <dbReference type="NCBI Taxonomy" id="88201"/>
    <lineage>
        <taxon>Eukaryota</taxon>
        <taxon>Metazoa</taxon>
        <taxon>Chordata</taxon>
        <taxon>Craniata</taxon>
        <taxon>Vertebrata</taxon>
        <taxon>Euteleostomi</taxon>
        <taxon>Actinopterygii</taxon>
        <taxon>Neopterygii</taxon>
        <taxon>Teleostei</taxon>
        <taxon>Neoteleostei</taxon>
        <taxon>Acanthomorphata</taxon>
        <taxon>Gobiaria</taxon>
        <taxon>Gobiiformes</taxon>
        <taxon>Gobioidei</taxon>
        <taxon>Gobiidae</taxon>
        <taxon>Gobionellinae</taxon>
        <taxon>Mugilogobius</taxon>
    </lineage>
</organism>
<evidence type="ECO:0000313" key="3">
    <source>
        <dbReference type="Proteomes" id="UP001460270"/>
    </source>
</evidence>
<gene>
    <name evidence="2" type="ORF">WMY93_000572</name>
</gene>
<dbReference type="PANTHER" id="PTHR46880">
    <property type="entry name" value="RAS-ASSOCIATING DOMAIN-CONTAINING PROTEIN"/>
    <property type="match status" value="1"/>
</dbReference>
<reference evidence="3" key="1">
    <citation type="submission" date="2024-04" db="EMBL/GenBank/DDBJ databases">
        <title>Salinicola lusitanus LLJ914,a marine bacterium isolated from the Okinawa Trough.</title>
        <authorList>
            <person name="Li J."/>
        </authorList>
    </citation>
    <scope>NUCLEOTIDE SEQUENCE [LARGE SCALE GENOMIC DNA]</scope>
</reference>
<evidence type="ECO:0000313" key="2">
    <source>
        <dbReference type="EMBL" id="KAK7944844.1"/>
    </source>
</evidence>
<dbReference type="InterPro" id="IPR008906">
    <property type="entry name" value="HATC_C_dom"/>
</dbReference>
<dbReference type="Pfam" id="PF05699">
    <property type="entry name" value="Dimer_Tnp_hAT"/>
    <property type="match status" value="1"/>
</dbReference>
<dbReference type="InterPro" id="IPR012337">
    <property type="entry name" value="RNaseH-like_sf"/>
</dbReference>
<evidence type="ECO:0000259" key="1">
    <source>
        <dbReference type="Pfam" id="PF05699"/>
    </source>
</evidence>
<feature type="domain" description="HAT C-terminal dimerisation" evidence="1">
    <location>
        <begin position="335"/>
        <end position="397"/>
    </location>
</feature>
<accession>A0AAW0PZN7</accession>
<dbReference type="PANTHER" id="PTHR46880:SF9">
    <property type="entry name" value="ZINC FINGER PROTEIN 862"/>
    <property type="match status" value="1"/>
</dbReference>
<dbReference type="EMBL" id="JBBPFD010000001">
    <property type="protein sequence ID" value="KAK7944844.1"/>
    <property type="molecule type" value="Genomic_DNA"/>
</dbReference>
<dbReference type="SUPFAM" id="SSF53098">
    <property type="entry name" value="Ribonuclease H-like"/>
    <property type="match status" value="1"/>
</dbReference>
<sequence>MDEVCGDWGSKLVALGTDGASVMTGAKNGVVSKLKGDRSYIIGIHCMAHRLELSFSDAMRSNIMFQRVELLLGGLYTFYHTSPLNRANLMNSFQALGHMRLVPTRIGGTRWVGHLLRALDHFLRGYQGLVLHLEQIQSSDAQNVRGVQQAKARKFYSTVKEAAIVRFCGFLHDTLTHLSNLSTCLQKSVITIADAHSALCSTQAVLEKYKTRQGPMMKVTTADSYEGISLTRIGDNKALINSQREVIDRLVESMTHRFQDASVGILQATKLVSFTNWPEPGDEVADFGETELETLVEHFKPILDSSGIHSESIPDQWTALKTLMYQDPNSQLKMSWMSVNRRYQHSFPDLLALFDLVMSLPPSTAECERGFNTMKQVKTDWRSNLNSDTLSDLLMVQLCSPEISKFDPTKAVTLWHNDCIRSRRPDFMDCEKAPRVEHEESD</sequence>
<name>A0AAW0PZN7_9GOBI</name>
<comment type="caution">
    <text evidence="2">The sequence shown here is derived from an EMBL/GenBank/DDBJ whole genome shotgun (WGS) entry which is preliminary data.</text>
</comment>
<dbReference type="AlphaFoldDB" id="A0AAW0PZN7"/>